<dbReference type="EMBL" id="OX459946">
    <property type="protein sequence ID" value="CAI9153107.1"/>
    <property type="molecule type" value="Genomic_DNA"/>
</dbReference>
<evidence type="ECO:0000313" key="2">
    <source>
        <dbReference type="EMBL" id="CAI9153107.1"/>
    </source>
</evidence>
<feature type="region of interest" description="Disordered" evidence="1">
    <location>
        <begin position="49"/>
        <end position="92"/>
    </location>
</feature>
<name>A0ABN8XUN8_RANTA</name>
<keyword evidence="3" id="KW-1185">Reference proteome</keyword>
<feature type="region of interest" description="Disordered" evidence="1">
    <location>
        <begin position="182"/>
        <end position="258"/>
    </location>
</feature>
<feature type="compositionally biased region" description="Polar residues" evidence="1">
    <location>
        <begin position="59"/>
        <end position="75"/>
    </location>
</feature>
<feature type="compositionally biased region" description="Basic and acidic residues" evidence="1">
    <location>
        <begin position="219"/>
        <end position="234"/>
    </location>
</feature>
<organism evidence="2 3">
    <name type="scientific">Rangifer tarandus platyrhynchus</name>
    <name type="common">Svalbard reindeer</name>
    <dbReference type="NCBI Taxonomy" id="3082113"/>
    <lineage>
        <taxon>Eukaryota</taxon>
        <taxon>Metazoa</taxon>
        <taxon>Chordata</taxon>
        <taxon>Craniata</taxon>
        <taxon>Vertebrata</taxon>
        <taxon>Euteleostomi</taxon>
        <taxon>Mammalia</taxon>
        <taxon>Eutheria</taxon>
        <taxon>Laurasiatheria</taxon>
        <taxon>Artiodactyla</taxon>
        <taxon>Ruminantia</taxon>
        <taxon>Pecora</taxon>
        <taxon>Cervidae</taxon>
        <taxon>Odocoileinae</taxon>
        <taxon>Rangifer</taxon>
    </lineage>
</organism>
<feature type="compositionally biased region" description="Pro residues" evidence="1">
    <location>
        <begin position="239"/>
        <end position="258"/>
    </location>
</feature>
<accession>A0ABN8XUN8</accession>
<protein>
    <submittedName>
        <fullName evidence="2">Uncharacterized protein</fullName>
    </submittedName>
</protein>
<evidence type="ECO:0000256" key="1">
    <source>
        <dbReference type="SAM" id="MobiDB-lite"/>
    </source>
</evidence>
<reference evidence="2" key="1">
    <citation type="submission" date="2023-04" db="EMBL/GenBank/DDBJ databases">
        <authorList>
            <consortium name="ELIXIR-Norway"/>
        </authorList>
    </citation>
    <scope>NUCLEOTIDE SEQUENCE [LARGE SCALE GENOMIC DNA]</scope>
</reference>
<evidence type="ECO:0000313" key="3">
    <source>
        <dbReference type="Proteomes" id="UP001176941"/>
    </source>
</evidence>
<dbReference type="Proteomes" id="UP001176941">
    <property type="component" value="Chromosome 10"/>
</dbReference>
<gene>
    <name evidence="2" type="ORF">MRATA1EN1_LOCUS2069</name>
</gene>
<feature type="compositionally biased region" description="Basic and acidic residues" evidence="1">
    <location>
        <begin position="76"/>
        <end position="92"/>
    </location>
</feature>
<proteinExistence type="predicted"/>
<sequence length="258" mass="27257">MASKSAHGTLRPAEILSSLEVFGPKGTGLMVQKSITPGCRAMAGPTDIHAVSGPKDKATANSFPPGQRSQTQTDILSEHSRGVRAGKRDQDTEKAAIRIGGCLSESNKSKEQALVSLNQQSNHGIWVTSLPTPILILEEREVLKSTALRVQPAQWARGAWGEPTDLSAGLLSGQLRCAGLSLVPPTSEHESRETSSRLLTHRPTNRPTSGPTGSGRGRSPRDGGGDPRETREARAGVPAPRPPPRLPPGPPLCHAPSL</sequence>